<dbReference type="EMBL" id="JABSXK010000001">
    <property type="protein sequence ID" value="NRV11336.1"/>
    <property type="molecule type" value="Genomic_DNA"/>
</dbReference>
<evidence type="ECO:0000313" key="2">
    <source>
        <dbReference type="Proteomes" id="UP000821656"/>
    </source>
</evidence>
<protein>
    <submittedName>
        <fullName evidence="1">Uncharacterized protein</fullName>
    </submittedName>
</protein>
<sequence length="60" mass="7317">MCTYTEPSDKSHECKNCGICDKFKKDEYEGLEKLYRDERICLTPKSNVRMKRREQFYESR</sequence>
<organism evidence="1 2">
    <name type="scientific">Clostridium beijerinckii</name>
    <name type="common">Clostridium MP</name>
    <dbReference type="NCBI Taxonomy" id="1520"/>
    <lineage>
        <taxon>Bacteria</taxon>
        <taxon>Bacillati</taxon>
        <taxon>Bacillota</taxon>
        <taxon>Clostridia</taxon>
        <taxon>Eubacteriales</taxon>
        <taxon>Clostridiaceae</taxon>
        <taxon>Clostridium</taxon>
    </lineage>
</organism>
<comment type="caution">
    <text evidence="1">The sequence shown here is derived from an EMBL/GenBank/DDBJ whole genome shotgun (WGS) entry which is preliminary data.</text>
</comment>
<reference evidence="1" key="1">
    <citation type="submission" date="2020-05" db="EMBL/GenBank/DDBJ databases">
        <title>Genomic insights into acetone-butanol-ethanol (ABE) fermentation by sequencing solventogenic clostridia strains.</title>
        <authorList>
            <person name="Brown S."/>
        </authorList>
    </citation>
    <scope>NUCLEOTIDE SEQUENCE</scope>
    <source>
        <strain evidence="1">DJ126</strain>
    </source>
</reference>
<dbReference type="RefSeq" id="WP_236887805.1">
    <property type="nucleotide sequence ID" value="NZ_CP016090.1"/>
</dbReference>
<evidence type="ECO:0000313" key="1">
    <source>
        <dbReference type="EMBL" id="NRV11336.1"/>
    </source>
</evidence>
<dbReference type="Proteomes" id="UP000821656">
    <property type="component" value="Unassembled WGS sequence"/>
</dbReference>
<dbReference type="Gene3D" id="6.20.120.40">
    <property type="match status" value="1"/>
</dbReference>
<proteinExistence type="predicted"/>
<gene>
    <name evidence="1" type="ORF">DFH45_004299</name>
</gene>
<dbReference type="AlphaFoldDB" id="A0A9Q5D076"/>
<name>A0A9Q5D076_CLOBE</name>
<accession>A0A9Q5D076</accession>